<comment type="caution">
    <text evidence="1">The sequence shown here is derived from an EMBL/GenBank/DDBJ whole genome shotgun (WGS) entry which is preliminary data.</text>
</comment>
<sequence>MRRLFAVLACSFLAACGTGGHASGTASSASPAPGSAASAAPAKPLSNPLPIAFPTGAKLLDVSRWSQDFKSVPPSLTGIVDAPGRYAGRQVIASSSESFANTDAWLQGLAQQLPPGYHELSKRHFDLHMRDLGIDAAAFSAGGSNGIMVVAIDVKRFRNKLGLVLGLLKDYTSIPSFMRAPLDRKIEAQTGVSPAELLQPTTPVGSAVAALRMVAHGSTGRTAIVMLDAGKAPK</sequence>
<name>E6PIA4_9ZZZZ</name>
<gene>
    <name evidence="1" type="ORF">CARN1_0674</name>
</gene>
<dbReference type="AlphaFoldDB" id="E6PIA4"/>
<evidence type="ECO:0000313" key="1">
    <source>
        <dbReference type="EMBL" id="CBH76194.1"/>
    </source>
</evidence>
<accession>E6PIA4</accession>
<protein>
    <recommendedName>
        <fullName evidence="2">Lipoprotein</fullName>
    </recommendedName>
</protein>
<evidence type="ECO:0008006" key="2">
    <source>
        <dbReference type="Google" id="ProtNLM"/>
    </source>
</evidence>
<proteinExistence type="predicted"/>
<reference evidence="1" key="1">
    <citation type="submission" date="2009-10" db="EMBL/GenBank/DDBJ databases">
        <title>Diversity of trophic interactions inside an arsenic-rich microbial ecosystem.</title>
        <authorList>
            <person name="Bertin P.N."/>
            <person name="Heinrich-Salmeron A."/>
            <person name="Pelletier E."/>
            <person name="Goulhen-Chollet F."/>
            <person name="Arsene-Ploetze F."/>
            <person name="Gallien S."/>
            <person name="Calteau A."/>
            <person name="Vallenet D."/>
            <person name="Casiot C."/>
            <person name="Chane-Woon-Ming B."/>
            <person name="Giloteaux L."/>
            <person name="Barakat M."/>
            <person name="Bonnefoy V."/>
            <person name="Bruneel O."/>
            <person name="Chandler M."/>
            <person name="Cleiss J."/>
            <person name="Duran R."/>
            <person name="Elbaz-Poulichet F."/>
            <person name="Fonknechten N."/>
            <person name="Lauga B."/>
            <person name="Mornico D."/>
            <person name="Ortet P."/>
            <person name="Schaeffer C."/>
            <person name="Siguier P."/>
            <person name="Alexander Thil Smith A."/>
            <person name="Van Dorsselaer A."/>
            <person name="Weissenbach J."/>
            <person name="Medigue C."/>
            <person name="Le Paslier D."/>
        </authorList>
    </citation>
    <scope>NUCLEOTIDE SEQUENCE</scope>
</reference>
<dbReference type="PROSITE" id="PS51257">
    <property type="entry name" value="PROKAR_LIPOPROTEIN"/>
    <property type="match status" value="1"/>
</dbReference>
<organism evidence="1">
    <name type="scientific">mine drainage metagenome</name>
    <dbReference type="NCBI Taxonomy" id="410659"/>
    <lineage>
        <taxon>unclassified sequences</taxon>
        <taxon>metagenomes</taxon>
        <taxon>ecological metagenomes</taxon>
    </lineage>
</organism>
<dbReference type="EMBL" id="CABL01000019">
    <property type="protein sequence ID" value="CBH76194.1"/>
    <property type="molecule type" value="Genomic_DNA"/>
</dbReference>